<keyword evidence="3 5" id="KW-0862">Zinc</keyword>
<accession>A0AAD3Y1D2</accession>
<dbReference type="InterPro" id="IPR000571">
    <property type="entry name" value="Znf_CCCH"/>
</dbReference>
<feature type="zinc finger region" description="C3H1-type" evidence="5">
    <location>
        <begin position="313"/>
        <end position="341"/>
    </location>
</feature>
<evidence type="ECO:0000256" key="6">
    <source>
        <dbReference type="SAM" id="MobiDB-lite"/>
    </source>
</evidence>
<protein>
    <recommendedName>
        <fullName evidence="7">C3H1-type domain-containing protein</fullName>
    </recommendedName>
</protein>
<feature type="domain" description="C3H1-type" evidence="7">
    <location>
        <begin position="513"/>
        <end position="541"/>
    </location>
</feature>
<feature type="domain" description="C3H1-type" evidence="7">
    <location>
        <begin position="374"/>
        <end position="402"/>
    </location>
</feature>
<dbReference type="GO" id="GO:0003729">
    <property type="term" value="F:mRNA binding"/>
    <property type="evidence" value="ECO:0007669"/>
    <property type="project" value="UniProtKB-ARBA"/>
</dbReference>
<keyword evidence="2 5" id="KW-0863">Zinc-finger</keyword>
<name>A0AAD3Y1D2_NEPGR</name>
<feature type="zinc finger region" description="C3H1-type" evidence="5">
    <location>
        <begin position="72"/>
        <end position="99"/>
    </location>
</feature>
<feature type="zinc finger region" description="C3H1-type" evidence="5">
    <location>
        <begin position="513"/>
        <end position="541"/>
    </location>
</feature>
<feature type="domain" description="C3H1-type" evidence="7">
    <location>
        <begin position="164"/>
        <end position="192"/>
    </location>
</feature>
<keyword evidence="9" id="KW-1185">Reference proteome</keyword>
<feature type="zinc finger region" description="C3H1-type" evidence="5">
    <location>
        <begin position="164"/>
        <end position="192"/>
    </location>
</feature>
<dbReference type="InterPro" id="IPR050974">
    <property type="entry name" value="Plant_ZF_CCCH"/>
</dbReference>
<dbReference type="GO" id="GO:0003677">
    <property type="term" value="F:DNA binding"/>
    <property type="evidence" value="ECO:0007669"/>
    <property type="project" value="UniProtKB-KW"/>
</dbReference>
<dbReference type="Gene3D" id="4.10.1000.10">
    <property type="entry name" value="Zinc finger, CCCH-type"/>
    <property type="match status" value="4"/>
</dbReference>
<feature type="zinc finger region" description="C3H1-type" evidence="5">
    <location>
        <begin position="374"/>
        <end position="402"/>
    </location>
</feature>
<dbReference type="SUPFAM" id="SSF90229">
    <property type="entry name" value="CCCH zinc finger"/>
    <property type="match status" value="5"/>
</dbReference>
<evidence type="ECO:0000313" key="9">
    <source>
        <dbReference type="Proteomes" id="UP001279734"/>
    </source>
</evidence>
<feature type="domain" description="C3H1-type" evidence="7">
    <location>
        <begin position="119"/>
        <end position="147"/>
    </location>
</feature>
<evidence type="ECO:0000259" key="7">
    <source>
        <dbReference type="PROSITE" id="PS50103"/>
    </source>
</evidence>
<dbReference type="EMBL" id="BSYO01000027">
    <property type="protein sequence ID" value="GMH23909.1"/>
    <property type="molecule type" value="Genomic_DNA"/>
</dbReference>
<evidence type="ECO:0000256" key="4">
    <source>
        <dbReference type="ARBA" id="ARBA00023125"/>
    </source>
</evidence>
<reference evidence="8" key="1">
    <citation type="submission" date="2023-05" db="EMBL/GenBank/DDBJ databases">
        <title>Nepenthes gracilis genome sequencing.</title>
        <authorList>
            <person name="Fukushima K."/>
        </authorList>
    </citation>
    <scope>NUCLEOTIDE SEQUENCE</scope>
    <source>
        <strain evidence="8">SING2019-196</strain>
    </source>
</reference>
<dbReference type="AlphaFoldDB" id="A0AAD3Y1D2"/>
<dbReference type="Pfam" id="PF00642">
    <property type="entry name" value="zf-CCCH"/>
    <property type="match status" value="7"/>
</dbReference>
<dbReference type="PANTHER" id="PTHR12506:SF75">
    <property type="entry name" value="ZINC FINGER CCCH DOMAIN-CONTAINING PROTEIN 67-LIKE"/>
    <property type="match status" value="1"/>
</dbReference>
<dbReference type="PROSITE" id="PS50103">
    <property type="entry name" value="ZF_C3H1"/>
    <property type="match status" value="7"/>
</dbReference>
<evidence type="ECO:0000313" key="8">
    <source>
        <dbReference type="EMBL" id="GMH23909.1"/>
    </source>
</evidence>
<feature type="zinc finger region" description="C3H1-type" evidence="5">
    <location>
        <begin position="119"/>
        <end position="147"/>
    </location>
</feature>
<dbReference type="SMART" id="SM00356">
    <property type="entry name" value="ZnF_C3H1"/>
    <property type="match status" value="7"/>
</dbReference>
<dbReference type="InterPro" id="IPR036855">
    <property type="entry name" value="Znf_CCCH_sf"/>
</dbReference>
<gene>
    <name evidence="8" type="ORF">Nepgr_025752</name>
</gene>
<feature type="domain" description="C3H1-type" evidence="7">
    <location>
        <begin position="466"/>
        <end position="494"/>
    </location>
</feature>
<keyword evidence="4" id="KW-0238">DNA-binding</keyword>
<keyword evidence="1 5" id="KW-0479">Metal-binding</keyword>
<evidence type="ECO:0000256" key="5">
    <source>
        <dbReference type="PROSITE-ProRule" id="PRU00723"/>
    </source>
</evidence>
<feature type="region of interest" description="Disordered" evidence="6">
    <location>
        <begin position="446"/>
        <end position="468"/>
    </location>
</feature>
<evidence type="ECO:0000256" key="3">
    <source>
        <dbReference type="ARBA" id="ARBA00022833"/>
    </source>
</evidence>
<dbReference type="GO" id="GO:0008270">
    <property type="term" value="F:zinc ion binding"/>
    <property type="evidence" value="ECO:0007669"/>
    <property type="project" value="UniProtKB-KW"/>
</dbReference>
<sequence length="573" mass="64563">MGSCEGSSPSLLPDGDGKLGLLSNGFHNDCVPTDESLARELRKVQLVEESGCAQNVGEKEEDGESNNSYSHRPNVVDCIHYLKGNCKFGPSCKFNHPFKGVYEAVNGESEKEIHGTHEDVGKIKCKYYLTPGGCKFGDTCRFDHSQEKNEIEPPNLNFLGLPIRPGEKECPFYMRHGSCAYEANCKFHHPDPTEAQEEPKSLVDGGYVRASNHNPENHVSKFASIHTSGISQANMSSLSNWTNPDNGSCSIPGLSTHQGFPQNTGWSQYQAEVSLPEKFMDPNSNQGFKNHFKNTDSVTHLQKLTQIEEFPERPGQPECSYFMKTGDCKYKSACKYHHPRSRSDNYPNKADHSTWKNTDSFINQQKQNEEFPERPGQPECDYFMKTGDCKYRSACRYHHPKIRPYKLPFTQPGVNGHPSRPEKISPVEDLKLPYLPHHYTNDSIKPFKQQQQQQQQQTPSEEYPERPGEPNCAYYIKTGECRYKSACRFHHPKNRAPSASSPCALNDKGLPIRPGSKICMYYEQYGICKYGVRCVYDHPQNSSSSDFPTVAASESLPVNNTVGDEWGDGWVIG</sequence>
<evidence type="ECO:0000256" key="1">
    <source>
        <dbReference type="ARBA" id="ARBA00022723"/>
    </source>
</evidence>
<proteinExistence type="predicted"/>
<feature type="domain" description="C3H1-type" evidence="7">
    <location>
        <begin position="313"/>
        <end position="341"/>
    </location>
</feature>
<dbReference type="Proteomes" id="UP001279734">
    <property type="component" value="Unassembled WGS sequence"/>
</dbReference>
<comment type="caution">
    <text evidence="8">The sequence shown here is derived from an EMBL/GenBank/DDBJ whole genome shotgun (WGS) entry which is preliminary data.</text>
</comment>
<dbReference type="PANTHER" id="PTHR12506">
    <property type="entry name" value="PROTEIN PHOSPHATASE RELATED"/>
    <property type="match status" value="1"/>
</dbReference>
<feature type="zinc finger region" description="C3H1-type" evidence="5">
    <location>
        <begin position="466"/>
        <end position="494"/>
    </location>
</feature>
<feature type="domain" description="C3H1-type" evidence="7">
    <location>
        <begin position="72"/>
        <end position="99"/>
    </location>
</feature>
<evidence type="ECO:0000256" key="2">
    <source>
        <dbReference type="ARBA" id="ARBA00022771"/>
    </source>
</evidence>
<organism evidence="8 9">
    <name type="scientific">Nepenthes gracilis</name>
    <name type="common">Slender pitcher plant</name>
    <dbReference type="NCBI Taxonomy" id="150966"/>
    <lineage>
        <taxon>Eukaryota</taxon>
        <taxon>Viridiplantae</taxon>
        <taxon>Streptophyta</taxon>
        <taxon>Embryophyta</taxon>
        <taxon>Tracheophyta</taxon>
        <taxon>Spermatophyta</taxon>
        <taxon>Magnoliopsida</taxon>
        <taxon>eudicotyledons</taxon>
        <taxon>Gunneridae</taxon>
        <taxon>Pentapetalae</taxon>
        <taxon>Caryophyllales</taxon>
        <taxon>Nepenthaceae</taxon>
        <taxon>Nepenthes</taxon>
    </lineage>
</organism>